<proteinExistence type="predicted"/>
<protein>
    <submittedName>
        <fullName evidence="1">Uncharacterized protein</fullName>
    </submittedName>
</protein>
<sequence length="181" mass="20940">MMSLQSRHPDVVQFEFFHVKFDSLEAVGQECVAQLYEGSPIKTRVRFYDRDSRAGTLVSRFHRTWNAKNGVEDWLVEGIKKKGLMREWHLLRHRFLHKKCSKYRSRVAPIGFALLAEAIEQGGEVTVMEDDFAFLPLRDDEVHELTESASRSSHAWMFLAEHQALEGDELKNIIGSITIHI</sequence>
<evidence type="ECO:0000313" key="1">
    <source>
        <dbReference type="EMBL" id="PIT91226.1"/>
    </source>
</evidence>
<dbReference type="EMBL" id="PFBJ01000006">
    <property type="protein sequence ID" value="PIT91226.1"/>
    <property type="molecule type" value="Genomic_DNA"/>
</dbReference>
<organism evidence="1 2">
    <name type="scientific">Candidatus Kaiserbacteria bacterium CG10_big_fil_rev_8_21_14_0_10_49_17</name>
    <dbReference type="NCBI Taxonomy" id="1974609"/>
    <lineage>
        <taxon>Bacteria</taxon>
        <taxon>Candidatus Kaiseribacteriota</taxon>
    </lineage>
</organism>
<dbReference type="Proteomes" id="UP000228809">
    <property type="component" value="Unassembled WGS sequence"/>
</dbReference>
<evidence type="ECO:0000313" key="2">
    <source>
        <dbReference type="Proteomes" id="UP000228809"/>
    </source>
</evidence>
<dbReference type="AlphaFoldDB" id="A0A2M6WEM0"/>
<gene>
    <name evidence="1" type="ORF">COU17_01200</name>
</gene>
<accession>A0A2M6WEM0</accession>
<comment type="caution">
    <text evidence="1">The sequence shown here is derived from an EMBL/GenBank/DDBJ whole genome shotgun (WGS) entry which is preliminary data.</text>
</comment>
<name>A0A2M6WEM0_9BACT</name>
<reference evidence="2" key="1">
    <citation type="submission" date="2017-09" db="EMBL/GenBank/DDBJ databases">
        <title>Depth-based differentiation of microbial function through sediment-hosted aquifers and enrichment of novel symbionts in the deep terrestrial subsurface.</title>
        <authorList>
            <person name="Probst A.J."/>
            <person name="Ladd B."/>
            <person name="Jarett J.K."/>
            <person name="Geller-Mcgrath D.E."/>
            <person name="Sieber C.M.K."/>
            <person name="Emerson J.B."/>
            <person name="Anantharaman K."/>
            <person name="Thomas B.C."/>
            <person name="Malmstrom R."/>
            <person name="Stieglmeier M."/>
            <person name="Klingl A."/>
            <person name="Woyke T."/>
            <person name="Ryan C.M."/>
            <person name="Banfield J.F."/>
        </authorList>
    </citation>
    <scope>NUCLEOTIDE SEQUENCE [LARGE SCALE GENOMIC DNA]</scope>
</reference>